<keyword evidence="3" id="KW-1185">Reference proteome</keyword>
<dbReference type="EMBL" id="JACGCM010001281">
    <property type="protein sequence ID" value="KAF6157105.1"/>
    <property type="molecule type" value="Genomic_DNA"/>
</dbReference>
<reference evidence="2 3" key="1">
    <citation type="journal article" date="2020" name="IScience">
        <title>Genome Sequencing of the Endangered Kingdonia uniflora (Circaeasteraceae, Ranunculales) Reveals Potential Mechanisms of Evolutionary Specialization.</title>
        <authorList>
            <person name="Sun Y."/>
            <person name="Deng T."/>
            <person name="Zhang A."/>
            <person name="Moore M.J."/>
            <person name="Landis J.B."/>
            <person name="Lin N."/>
            <person name="Zhang H."/>
            <person name="Zhang X."/>
            <person name="Huang J."/>
            <person name="Zhang X."/>
            <person name="Sun H."/>
            <person name="Wang H."/>
        </authorList>
    </citation>
    <scope>NUCLEOTIDE SEQUENCE [LARGE SCALE GENOMIC DNA]</scope>
    <source>
        <strain evidence="2">TB1705</strain>
        <tissue evidence="2">Leaf</tissue>
    </source>
</reference>
<proteinExistence type="predicted"/>
<feature type="region of interest" description="Disordered" evidence="1">
    <location>
        <begin position="178"/>
        <end position="197"/>
    </location>
</feature>
<feature type="non-terminal residue" evidence="2">
    <location>
        <position position="1"/>
    </location>
</feature>
<feature type="compositionally biased region" description="Polar residues" evidence="1">
    <location>
        <begin position="186"/>
        <end position="197"/>
    </location>
</feature>
<organism evidence="2 3">
    <name type="scientific">Kingdonia uniflora</name>
    <dbReference type="NCBI Taxonomy" id="39325"/>
    <lineage>
        <taxon>Eukaryota</taxon>
        <taxon>Viridiplantae</taxon>
        <taxon>Streptophyta</taxon>
        <taxon>Embryophyta</taxon>
        <taxon>Tracheophyta</taxon>
        <taxon>Spermatophyta</taxon>
        <taxon>Magnoliopsida</taxon>
        <taxon>Ranunculales</taxon>
        <taxon>Circaeasteraceae</taxon>
        <taxon>Kingdonia</taxon>
    </lineage>
</organism>
<comment type="caution">
    <text evidence="2">The sequence shown here is derived from an EMBL/GenBank/DDBJ whole genome shotgun (WGS) entry which is preliminary data.</text>
</comment>
<evidence type="ECO:0000313" key="3">
    <source>
        <dbReference type="Proteomes" id="UP000541444"/>
    </source>
</evidence>
<protein>
    <submittedName>
        <fullName evidence="2">Uncharacterized protein</fullName>
    </submittedName>
</protein>
<dbReference type="Proteomes" id="UP000541444">
    <property type="component" value="Unassembled WGS sequence"/>
</dbReference>
<gene>
    <name evidence="2" type="ORF">GIB67_041566</name>
</gene>
<name>A0A7J7MQ95_9MAGN</name>
<feature type="region of interest" description="Disordered" evidence="1">
    <location>
        <begin position="1"/>
        <end position="35"/>
    </location>
</feature>
<accession>A0A7J7MQ95</accession>
<dbReference type="AlphaFoldDB" id="A0A7J7MQ95"/>
<feature type="compositionally biased region" description="Polar residues" evidence="1">
    <location>
        <begin position="20"/>
        <end position="30"/>
    </location>
</feature>
<evidence type="ECO:0000256" key="1">
    <source>
        <dbReference type="SAM" id="MobiDB-lite"/>
    </source>
</evidence>
<sequence>MSISSRRRSMSSDQMEDSSNLAPQRASTSPGLLRERKALTLNEVGQAVGDKLTKFYISQPGKRSEDPKTARIDYFLVGHTCSDGSFLMPFLEAKVAEIKSNVEKNPESKHYDVDDDLVGQAYGPEKKGCVCGEGILVTKSILKHMKHARTIIKEGKLTYKEINNKLNIVIDEVKTLKENATRKGQRSQNTSPYHTSE</sequence>
<evidence type="ECO:0000313" key="2">
    <source>
        <dbReference type="EMBL" id="KAF6157105.1"/>
    </source>
</evidence>